<protein>
    <recommendedName>
        <fullName evidence="3">Helix-turn-helix domain-containing protein</fullName>
    </recommendedName>
</protein>
<accession>A0AB37HG88</accession>
<sequence>MKEGDVMYSLVEVCKKLGLDHQTVQNMCEKGRFQGAYQTENGEWLIPEFIFSTTRKQNEKAEEILQRIDRKNNGGRDETDISYISAKIVADFYEVTLEKVISWIKRGYLSGKQMEGEYLVPKEEFDYLKSKRDKDSTEEEIKKLLGSDFILDCDVEIEE</sequence>
<evidence type="ECO:0000313" key="2">
    <source>
        <dbReference type="Proteomes" id="UP000595512"/>
    </source>
</evidence>
<evidence type="ECO:0008006" key="3">
    <source>
        <dbReference type="Google" id="ProtNLM"/>
    </source>
</evidence>
<organism evidence="1 2">
    <name type="scientific">Heyndrickxia sporothermodurans</name>
    <dbReference type="NCBI Taxonomy" id="46224"/>
    <lineage>
        <taxon>Bacteria</taxon>
        <taxon>Bacillati</taxon>
        <taxon>Bacillota</taxon>
        <taxon>Bacilli</taxon>
        <taxon>Bacillales</taxon>
        <taxon>Bacillaceae</taxon>
        <taxon>Heyndrickxia</taxon>
    </lineage>
</organism>
<dbReference type="EMBL" id="CP066701">
    <property type="protein sequence ID" value="QQX26836.1"/>
    <property type="molecule type" value="Genomic_DNA"/>
</dbReference>
<proteinExistence type="predicted"/>
<gene>
    <name evidence="1" type="ORF">JGZ69_08675</name>
</gene>
<dbReference type="Proteomes" id="UP000595512">
    <property type="component" value="Chromosome"/>
</dbReference>
<reference evidence="1 2" key="1">
    <citation type="submission" date="2020-12" db="EMBL/GenBank/DDBJ databases">
        <title>Taxonomic evaluation of the Bacillus sporothermodurans group of bacteria based on whole genome sequences.</title>
        <authorList>
            <person name="Fiedler G."/>
            <person name="Herbstmann A.-D."/>
            <person name="Doll E."/>
            <person name="Wenning M."/>
            <person name="Brinks E."/>
            <person name="Kabisch J."/>
            <person name="Breitenwieser F."/>
            <person name="Lappann M."/>
            <person name="Boehnlein C."/>
            <person name="Franz C."/>
        </authorList>
    </citation>
    <scope>NUCLEOTIDE SEQUENCE [LARGE SCALE GENOMIC DNA]</scope>
    <source>
        <strain evidence="1 2">DSM 10599</strain>
    </source>
</reference>
<evidence type="ECO:0000313" key="1">
    <source>
        <dbReference type="EMBL" id="QQX26836.1"/>
    </source>
</evidence>
<dbReference type="AlphaFoldDB" id="A0AB37HG88"/>
<dbReference type="KEGG" id="hspo:JGZ69_08675"/>
<name>A0AB37HG88_9BACI</name>